<dbReference type="Proteomes" id="UP000199301">
    <property type="component" value="Unassembled WGS sequence"/>
</dbReference>
<keyword evidence="6 11" id="KW-0812">Transmembrane</keyword>
<keyword evidence="8 11" id="KW-1133">Transmembrane helix</keyword>
<dbReference type="Pfam" id="PF00512">
    <property type="entry name" value="HisKA"/>
    <property type="match status" value="1"/>
</dbReference>
<dbReference type="SUPFAM" id="SSF55874">
    <property type="entry name" value="ATPase domain of HSP90 chaperone/DNA topoisomerase II/histidine kinase"/>
    <property type="match status" value="1"/>
</dbReference>
<dbReference type="SUPFAM" id="SSF158472">
    <property type="entry name" value="HAMP domain-like"/>
    <property type="match status" value="1"/>
</dbReference>
<dbReference type="InterPro" id="IPR003660">
    <property type="entry name" value="HAMP_dom"/>
</dbReference>
<sequence>MPARVRIMAWLLLVLVVVLGTVVLLVRQHLHNRATERVTTSLEQEVGEFARFAAEGGAAAGSSTDPEKLFRAYLSNQYPDASEALIGVWRGQDGPRALPQAQDGGIKRIVGDPALLRRITTSTASFGTERTEAGPMRWARVRALTGGQQRAWFVVARFTSEDTAQVNRVVRTLVLVSGIGVVLAAVAAWLVAGAILAPVRQVRRLAAELGERDLTQRIPVEGRDDIAALAEQFNGMLDRLQEAFAAQREFVDDASHELRTPITILRGNLELLGPDPEEREEVVRLCTDELDRMGRLVEDLLVLAKVDRPDFVTPERTSVIELISDIDAKVRTLGDRRWILEHIADGEVLVDPQRLTQAVVQLAQNAVQHTEQGSAIRLGCALKAGRLTLWVSDNGPGIERTQLARIFERFAHGSERSGGAGLGLSIVRAIAEAHNGQVRVRSEDGAIFEIEIPVPTPDERSEEPCS</sequence>
<keyword evidence="15" id="KW-1185">Reference proteome</keyword>
<feature type="transmembrane region" description="Helical" evidence="11">
    <location>
        <begin position="173"/>
        <end position="197"/>
    </location>
</feature>
<dbReference type="EC" id="2.7.13.3" evidence="3"/>
<dbReference type="GO" id="GO:0000155">
    <property type="term" value="F:phosphorelay sensor kinase activity"/>
    <property type="evidence" value="ECO:0007669"/>
    <property type="project" value="InterPro"/>
</dbReference>
<protein>
    <recommendedName>
        <fullName evidence="3">histidine kinase</fullName>
        <ecNumber evidence="3">2.7.13.3</ecNumber>
    </recommendedName>
</protein>
<organism evidence="14 15">
    <name type="scientific">Actinopolyspora saharensis</name>
    <dbReference type="NCBI Taxonomy" id="995062"/>
    <lineage>
        <taxon>Bacteria</taxon>
        <taxon>Bacillati</taxon>
        <taxon>Actinomycetota</taxon>
        <taxon>Actinomycetes</taxon>
        <taxon>Actinopolysporales</taxon>
        <taxon>Actinopolysporaceae</taxon>
        <taxon>Actinopolyspora</taxon>
    </lineage>
</organism>
<evidence type="ECO:0000259" key="12">
    <source>
        <dbReference type="PROSITE" id="PS50109"/>
    </source>
</evidence>
<keyword evidence="9" id="KW-0902">Two-component regulatory system</keyword>
<dbReference type="PANTHER" id="PTHR45436">
    <property type="entry name" value="SENSOR HISTIDINE KINASE YKOH"/>
    <property type="match status" value="1"/>
</dbReference>
<dbReference type="CDD" id="cd06225">
    <property type="entry name" value="HAMP"/>
    <property type="match status" value="1"/>
</dbReference>
<evidence type="ECO:0000256" key="11">
    <source>
        <dbReference type="SAM" id="Phobius"/>
    </source>
</evidence>
<comment type="subcellular location">
    <subcellularLocation>
        <location evidence="2">Cell membrane</location>
    </subcellularLocation>
</comment>
<dbReference type="Gene3D" id="6.10.340.10">
    <property type="match status" value="1"/>
</dbReference>
<dbReference type="SMART" id="SM00387">
    <property type="entry name" value="HATPase_c"/>
    <property type="match status" value="1"/>
</dbReference>
<dbReference type="InterPro" id="IPR036890">
    <property type="entry name" value="HATPase_C_sf"/>
</dbReference>
<evidence type="ECO:0000256" key="7">
    <source>
        <dbReference type="ARBA" id="ARBA00022777"/>
    </source>
</evidence>
<dbReference type="OrthoDB" id="9786919at2"/>
<dbReference type="InterPro" id="IPR050428">
    <property type="entry name" value="TCS_sensor_his_kinase"/>
</dbReference>
<evidence type="ECO:0000313" key="14">
    <source>
        <dbReference type="EMBL" id="SDR03482.1"/>
    </source>
</evidence>
<dbReference type="CDD" id="cd00082">
    <property type="entry name" value="HisKA"/>
    <property type="match status" value="1"/>
</dbReference>
<dbReference type="Pfam" id="PF00672">
    <property type="entry name" value="HAMP"/>
    <property type="match status" value="1"/>
</dbReference>
<dbReference type="Gene3D" id="3.30.565.10">
    <property type="entry name" value="Histidine kinase-like ATPase, C-terminal domain"/>
    <property type="match status" value="1"/>
</dbReference>
<dbReference type="PANTHER" id="PTHR45436:SF5">
    <property type="entry name" value="SENSOR HISTIDINE KINASE TRCS"/>
    <property type="match status" value="1"/>
</dbReference>
<dbReference type="InterPro" id="IPR004358">
    <property type="entry name" value="Sig_transdc_His_kin-like_C"/>
</dbReference>
<dbReference type="PROSITE" id="PS50885">
    <property type="entry name" value="HAMP"/>
    <property type="match status" value="1"/>
</dbReference>
<evidence type="ECO:0000256" key="8">
    <source>
        <dbReference type="ARBA" id="ARBA00022989"/>
    </source>
</evidence>
<evidence type="ECO:0000259" key="13">
    <source>
        <dbReference type="PROSITE" id="PS50885"/>
    </source>
</evidence>
<dbReference type="GO" id="GO:0005886">
    <property type="term" value="C:plasma membrane"/>
    <property type="evidence" value="ECO:0007669"/>
    <property type="project" value="UniProtKB-SubCell"/>
</dbReference>
<dbReference type="EMBL" id="FNKO01000002">
    <property type="protein sequence ID" value="SDR03482.1"/>
    <property type="molecule type" value="Genomic_DNA"/>
</dbReference>
<evidence type="ECO:0000256" key="1">
    <source>
        <dbReference type="ARBA" id="ARBA00000085"/>
    </source>
</evidence>
<keyword evidence="4" id="KW-0597">Phosphoprotein</keyword>
<evidence type="ECO:0000256" key="6">
    <source>
        <dbReference type="ARBA" id="ARBA00022692"/>
    </source>
</evidence>
<evidence type="ECO:0000256" key="10">
    <source>
        <dbReference type="ARBA" id="ARBA00023136"/>
    </source>
</evidence>
<dbReference type="InterPro" id="IPR003594">
    <property type="entry name" value="HATPase_dom"/>
</dbReference>
<dbReference type="STRING" id="995062.SAMN04489718_3189"/>
<dbReference type="InterPro" id="IPR003661">
    <property type="entry name" value="HisK_dim/P_dom"/>
</dbReference>
<proteinExistence type="predicted"/>
<evidence type="ECO:0000256" key="3">
    <source>
        <dbReference type="ARBA" id="ARBA00012438"/>
    </source>
</evidence>
<dbReference type="Pfam" id="PF02518">
    <property type="entry name" value="HATPase_c"/>
    <property type="match status" value="1"/>
</dbReference>
<accession>A0A1H1FR62</accession>
<dbReference type="FunFam" id="1.10.287.130:FF:000001">
    <property type="entry name" value="Two-component sensor histidine kinase"/>
    <property type="match status" value="1"/>
</dbReference>
<dbReference type="AlphaFoldDB" id="A0A1H1FR62"/>
<dbReference type="SUPFAM" id="SSF47384">
    <property type="entry name" value="Homodimeric domain of signal transducing histidine kinase"/>
    <property type="match status" value="1"/>
</dbReference>
<dbReference type="SMART" id="SM00304">
    <property type="entry name" value="HAMP"/>
    <property type="match status" value="1"/>
</dbReference>
<gene>
    <name evidence="14" type="ORF">SAMN04489718_3189</name>
</gene>
<keyword evidence="10 11" id="KW-0472">Membrane</keyword>
<dbReference type="InterPro" id="IPR036097">
    <property type="entry name" value="HisK_dim/P_sf"/>
</dbReference>
<dbReference type="PROSITE" id="PS50109">
    <property type="entry name" value="HIS_KIN"/>
    <property type="match status" value="1"/>
</dbReference>
<feature type="domain" description="HAMP" evidence="13">
    <location>
        <begin position="193"/>
        <end position="245"/>
    </location>
</feature>
<evidence type="ECO:0000256" key="5">
    <source>
        <dbReference type="ARBA" id="ARBA00022679"/>
    </source>
</evidence>
<dbReference type="InterPro" id="IPR005467">
    <property type="entry name" value="His_kinase_dom"/>
</dbReference>
<evidence type="ECO:0000256" key="4">
    <source>
        <dbReference type="ARBA" id="ARBA00022553"/>
    </source>
</evidence>
<feature type="domain" description="Histidine kinase" evidence="12">
    <location>
        <begin position="253"/>
        <end position="456"/>
    </location>
</feature>
<evidence type="ECO:0000256" key="2">
    <source>
        <dbReference type="ARBA" id="ARBA00004236"/>
    </source>
</evidence>
<evidence type="ECO:0000313" key="15">
    <source>
        <dbReference type="Proteomes" id="UP000199301"/>
    </source>
</evidence>
<dbReference type="Gene3D" id="1.10.287.130">
    <property type="match status" value="1"/>
</dbReference>
<keyword evidence="7 14" id="KW-0418">Kinase</keyword>
<name>A0A1H1FR62_9ACTN</name>
<dbReference type="PRINTS" id="PR00344">
    <property type="entry name" value="BCTRLSENSOR"/>
</dbReference>
<keyword evidence="5" id="KW-0808">Transferase</keyword>
<reference evidence="15" key="1">
    <citation type="submission" date="2016-10" db="EMBL/GenBank/DDBJ databases">
        <authorList>
            <person name="Varghese N."/>
            <person name="Submissions S."/>
        </authorList>
    </citation>
    <scope>NUCLEOTIDE SEQUENCE [LARGE SCALE GENOMIC DNA]</scope>
    <source>
        <strain evidence="15">DSM 45459</strain>
    </source>
</reference>
<comment type="catalytic activity">
    <reaction evidence="1">
        <text>ATP + protein L-histidine = ADP + protein N-phospho-L-histidine.</text>
        <dbReference type="EC" id="2.7.13.3"/>
    </reaction>
</comment>
<dbReference type="CDD" id="cd00075">
    <property type="entry name" value="HATPase"/>
    <property type="match status" value="1"/>
</dbReference>
<evidence type="ECO:0000256" key="9">
    <source>
        <dbReference type="ARBA" id="ARBA00023012"/>
    </source>
</evidence>
<dbReference type="SMART" id="SM00388">
    <property type="entry name" value="HisKA"/>
    <property type="match status" value="1"/>
</dbReference>